<name>A0A239EKW6_EKHLU</name>
<dbReference type="PANTHER" id="PTHR33446">
    <property type="entry name" value="PROTEIN TONB-RELATED"/>
    <property type="match status" value="1"/>
</dbReference>
<keyword evidence="6 10" id="KW-0812">Transmembrane</keyword>
<dbReference type="InterPro" id="IPR003538">
    <property type="entry name" value="TonB"/>
</dbReference>
<dbReference type="PANTHER" id="PTHR33446:SF2">
    <property type="entry name" value="PROTEIN TONB"/>
    <property type="match status" value="1"/>
</dbReference>
<evidence type="ECO:0000256" key="3">
    <source>
        <dbReference type="ARBA" id="ARBA00022448"/>
    </source>
</evidence>
<dbReference type="AlphaFoldDB" id="A0A239EKW6"/>
<dbReference type="GO" id="GO:0030288">
    <property type="term" value="C:outer membrane-bounded periplasmic space"/>
    <property type="evidence" value="ECO:0007669"/>
    <property type="project" value="InterPro"/>
</dbReference>
<keyword evidence="4" id="KW-1003">Cell membrane</keyword>
<dbReference type="PROSITE" id="PS52015">
    <property type="entry name" value="TONB_CTD"/>
    <property type="match status" value="1"/>
</dbReference>
<evidence type="ECO:0000256" key="6">
    <source>
        <dbReference type="ARBA" id="ARBA00022692"/>
    </source>
</evidence>
<comment type="similarity">
    <text evidence="2">Belongs to the TonB family.</text>
</comment>
<dbReference type="InterPro" id="IPR051045">
    <property type="entry name" value="TonB-dependent_transducer"/>
</dbReference>
<evidence type="ECO:0000313" key="13">
    <source>
        <dbReference type="Proteomes" id="UP000198393"/>
    </source>
</evidence>
<dbReference type="Gene3D" id="3.30.1150.10">
    <property type="match status" value="1"/>
</dbReference>
<evidence type="ECO:0000256" key="2">
    <source>
        <dbReference type="ARBA" id="ARBA00006555"/>
    </source>
</evidence>
<keyword evidence="8 10" id="KW-1133">Transmembrane helix</keyword>
<keyword evidence="13" id="KW-1185">Reference proteome</keyword>
<reference evidence="12 13" key="1">
    <citation type="submission" date="2017-06" db="EMBL/GenBank/DDBJ databases">
        <authorList>
            <person name="Kim H.J."/>
            <person name="Triplett B.A."/>
        </authorList>
    </citation>
    <scope>NUCLEOTIDE SEQUENCE [LARGE SCALE GENOMIC DNA]</scope>
    <source>
        <strain evidence="12 13">DSM 19307</strain>
    </source>
</reference>
<dbReference type="PRINTS" id="PR01374">
    <property type="entry name" value="TONBPROTEIN"/>
</dbReference>
<feature type="domain" description="TonB C-terminal" evidence="11">
    <location>
        <begin position="139"/>
        <end position="229"/>
    </location>
</feature>
<dbReference type="GO" id="GO:0031992">
    <property type="term" value="F:energy transducer activity"/>
    <property type="evidence" value="ECO:0007669"/>
    <property type="project" value="InterPro"/>
</dbReference>
<dbReference type="EMBL" id="FZPD01000001">
    <property type="protein sequence ID" value="SNS44552.1"/>
    <property type="molecule type" value="Genomic_DNA"/>
</dbReference>
<evidence type="ECO:0000313" key="12">
    <source>
        <dbReference type="EMBL" id="SNS44552.1"/>
    </source>
</evidence>
<dbReference type="OrthoDB" id="9812355at2"/>
<evidence type="ECO:0000256" key="1">
    <source>
        <dbReference type="ARBA" id="ARBA00004383"/>
    </source>
</evidence>
<dbReference type="RefSeq" id="WP_089354959.1">
    <property type="nucleotide sequence ID" value="NZ_FZPD01000001.1"/>
</dbReference>
<evidence type="ECO:0000256" key="10">
    <source>
        <dbReference type="SAM" id="Phobius"/>
    </source>
</evidence>
<dbReference type="GO" id="GO:0098797">
    <property type="term" value="C:plasma membrane protein complex"/>
    <property type="evidence" value="ECO:0007669"/>
    <property type="project" value="TreeGrafter"/>
</dbReference>
<dbReference type="Proteomes" id="UP000198393">
    <property type="component" value="Unassembled WGS sequence"/>
</dbReference>
<dbReference type="GO" id="GO:0055085">
    <property type="term" value="P:transmembrane transport"/>
    <property type="evidence" value="ECO:0007669"/>
    <property type="project" value="InterPro"/>
</dbReference>
<keyword evidence="5" id="KW-0997">Cell inner membrane</keyword>
<comment type="subcellular location">
    <subcellularLocation>
        <location evidence="1">Cell inner membrane</location>
        <topology evidence="1">Single-pass membrane protein</topology>
        <orientation evidence="1">Periplasmic side</orientation>
    </subcellularLocation>
</comment>
<evidence type="ECO:0000256" key="9">
    <source>
        <dbReference type="ARBA" id="ARBA00023136"/>
    </source>
</evidence>
<keyword evidence="9 10" id="KW-0472">Membrane</keyword>
<dbReference type="Pfam" id="PF03544">
    <property type="entry name" value="TonB_C"/>
    <property type="match status" value="1"/>
</dbReference>
<protein>
    <submittedName>
        <fullName evidence="12">Outer membrane transport energization protein TonB</fullName>
    </submittedName>
</protein>
<dbReference type="GO" id="GO:0015031">
    <property type="term" value="P:protein transport"/>
    <property type="evidence" value="ECO:0007669"/>
    <property type="project" value="UniProtKB-KW"/>
</dbReference>
<evidence type="ECO:0000259" key="11">
    <source>
        <dbReference type="PROSITE" id="PS52015"/>
    </source>
</evidence>
<keyword evidence="3" id="KW-0813">Transport</keyword>
<dbReference type="SUPFAM" id="SSF74653">
    <property type="entry name" value="TolA/TonB C-terminal domain"/>
    <property type="match status" value="1"/>
</dbReference>
<dbReference type="GO" id="GO:0015891">
    <property type="term" value="P:siderophore transport"/>
    <property type="evidence" value="ECO:0007669"/>
    <property type="project" value="InterPro"/>
</dbReference>
<dbReference type="InterPro" id="IPR006260">
    <property type="entry name" value="TonB/TolA_C"/>
</dbReference>
<dbReference type="NCBIfam" id="TIGR01352">
    <property type="entry name" value="tonB_Cterm"/>
    <property type="match status" value="1"/>
</dbReference>
<proteinExistence type="inferred from homology"/>
<organism evidence="12 13">
    <name type="scientific">Ekhidna lutea</name>
    <dbReference type="NCBI Taxonomy" id="447679"/>
    <lineage>
        <taxon>Bacteria</taxon>
        <taxon>Pseudomonadati</taxon>
        <taxon>Bacteroidota</taxon>
        <taxon>Cytophagia</taxon>
        <taxon>Cytophagales</taxon>
        <taxon>Reichenbachiellaceae</taxon>
        <taxon>Ekhidna</taxon>
    </lineage>
</organism>
<evidence type="ECO:0000256" key="7">
    <source>
        <dbReference type="ARBA" id="ARBA00022927"/>
    </source>
</evidence>
<feature type="transmembrane region" description="Helical" evidence="10">
    <location>
        <begin position="16"/>
        <end position="36"/>
    </location>
</feature>
<evidence type="ECO:0000256" key="5">
    <source>
        <dbReference type="ARBA" id="ARBA00022519"/>
    </source>
</evidence>
<dbReference type="InterPro" id="IPR037682">
    <property type="entry name" value="TonB_C"/>
</dbReference>
<gene>
    <name evidence="12" type="ORF">SAMN05421640_0174</name>
</gene>
<keyword evidence="7" id="KW-0653">Protein transport</keyword>
<evidence type="ECO:0000256" key="4">
    <source>
        <dbReference type="ARBA" id="ARBA00022475"/>
    </source>
</evidence>
<sequence>MELKKNKKYELESKRPMFFGIGMIVSLSLTLVAFEWRSPIDPVVETTPVIEEPWYVLEEPKVTKQEIPELPKPKVKKQVISAAVEIKEVEKLTKAIEQDKLEIDVQRAIDDAVSSEPLKIEVIDDTPFDVVEEMPEFPGGDAALLGFIAKNIKYPKAAQRIGVEGRVTLAFVIDESGAITNIEVIRGIGAGCDEEAIRVLKLLPNYSPGKQRGVPVKVRMRLPVNFQLQ</sequence>
<accession>A0A239EKW6</accession>
<evidence type="ECO:0000256" key="8">
    <source>
        <dbReference type="ARBA" id="ARBA00022989"/>
    </source>
</evidence>